<accession>A0A1H9F0B5</accession>
<keyword evidence="2" id="KW-1185">Reference proteome</keyword>
<dbReference type="EMBL" id="FOFD01000002">
    <property type="protein sequence ID" value="SEQ30688.1"/>
    <property type="molecule type" value="Genomic_DNA"/>
</dbReference>
<name>A0A1H9F0B5_9EURY</name>
<reference evidence="2" key="1">
    <citation type="submission" date="2016-10" db="EMBL/GenBank/DDBJ databases">
        <authorList>
            <person name="Varghese N."/>
            <person name="Submissions S."/>
        </authorList>
    </citation>
    <scope>NUCLEOTIDE SEQUENCE [LARGE SCALE GENOMIC DNA]</scope>
    <source>
        <strain evidence="2">DSM 25055</strain>
    </source>
</reference>
<sequence>MTDFTDTIDTTAASIEDLQEDLKAHLEDMLGFGVTVEDAEIRIDEKYGDRLSVEVEIGPLERELERRLGADEVWTSVLSLEITPSAPKDRSNDIEGGIREMAKEEAEDVVHEAAVGDPE</sequence>
<dbReference type="AlphaFoldDB" id="A0A1H9F0B5"/>
<evidence type="ECO:0000313" key="2">
    <source>
        <dbReference type="Proteomes" id="UP000199114"/>
    </source>
</evidence>
<dbReference type="RefSeq" id="WP_090615467.1">
    <property type="nucleotide sequence ID" value="NZ_FOFD01000002.1"/>
</dbReference>
<dbReference type="OrthoDB" id="385921at2157"/>
<protein>
    <submittedName>
        <fullName evidence="1">Uncharacterized protein</fullName>
    </submittedName>
</protein>
<proteinExistence type="predicted"/>
<organism evidence="1 2">
    <name type="scientific">Natrinema salaciae</name>
    <dbReference type="NCBI Taxonomy" id="1186196"/>
    <lineage>
        <taxon>Archaea</taxon>
        <taxon>Methanobacteriati</taxon>
        <taxon>Methanobacteriota</taxon>
        <taxon>Stenosarchaea group</taxon>
        <taxon>Halobacteria</taxon>
        <taxon>Halobacteriales</taxon>
        <taxon>Natrialbaceae</taxon>
        <taxon>Natrinema</taxon>
    </lineage>
</organism>
<dbReference type="STRING" id="1186196.SAMN04489841_1417"/>
<dbReference type="Proteomes" id="UP000199114">
    <property type="component" value="Unassembled WGS sequence"/>
</dbReference>
<evidence type="ECO:0000313" key="1">
    <source>
        <dbReference type="EMBL" id="SEQ30688.1"/>
    </source>
</evidence>
<gene>
    <name evidence="1" type="ORF">SAMN04489841_1417</name>
</gene>